<protein>
    <submittedName>
        <fullName evidence="2">Uncharacterized protein</fullName>
    </submittedName>
</protein>
<evidence type="ECO:0000313" key="3">
    <source>
        <dbReference type="Proteomes" id="UP001595823"/>
    </source>
</evidence>
<accession>A0ABV8TZK9</accession>
<dbReference type="Proteomes" id="UP001595823">
    <property type="component" value="Unassembled WGS sequence"/>
</dbReference>
<sequence>MTGSTSPRPSRARHRHWVAAALCGAATFAVPAALSAATFLIVHTVYHPTCDPMENRLCSPDGSDTFALMGVAVAVIGVVWLVAAPLTAWALRLRWPPLFLVPLVVGCAIRLDFLYGRSVIETAVLGLAVTFVLTVALAVALNHSLRPTADGDPGSPA</sequence>
<feature type="transmembrane region" description="Helical" evidence="1">
    <location>
        <begin position="98"/>
        <end position="116"/>
    </location>
</feature>
<name>A0ABV8TZK9_9ACTN</name>
<feature type="transmembrane region" description="Helical" evidence="1">
    <location>
        <begin position="66"/>
        <end position="91"/>
    </location>
</feature>
<proteinExistence type="predicted"/>
<keyword evidence="1" id="KW-0812">Transmembrane</keyword>
<feature type="transmembrane region" description="Helical" evidence="1">
    <location>
        <begin position="17"/>
        <end position="46"/>
    </location>
</feature>
<evidence type="ECO:0000313" key="2">
    <source>
        <dbReference type="EMBL" id="MFC4335899.1"/>
    </source>
</evidence>
<reference evidence="3" key="1">
    <citation type="journal article" date="2019" name="Int. J. Syst. Evol. Microbiol.">
        <title>The Global Catalogue of Microorganisms (GCM) 10K type strain sequencing project: providing services to taxonomists for standard genome sequencing and annotation.</title>
        <authorList>
            <consortium name="The Broad Institute Genomics Platform"/>
            <consortium name="The Broad Institute Genome Sequencing Center for Infectious Disease"/>
            <person name="Wu L."/>
            <person name="Ma J."/>
        </authorList>
    </citation>
    <scope>NUCLEOTIDE SEQUENCE [LARGE SCALE GENOMIC DNA]</scope>
    <source>
        <strain evidence="3">IBRC-M 10908</strain>
    </source>
</reference>
<comment type="caution">
    <text evidence="2">The sequence shown here is derived from an EMBL/GenBank/DDBJ whole genome shotgun (WGS) entry which is preliminary data.</text>
</comment>
<organism evidence="2 3">
    <name type="scientific">Salininema proteolyticum</name>
    <dbReference type="NCBI Taxonomy" id="1607685"/>
    <lineage>
        <taxon>Bacteria</taxon>
        <taxon>Bacillati</taxon>
        <taxon>Actinomycetota</taxon>
        <taxon>Actinomycetes</taxon>
        <taxon>Glycomycetales</taxon>
        <taxon>Glycomycetaceae</taxon>
        <taxon>Salininema</taxon>
    </lineage>
</organism>
<gene>
    <name evidence="2" type="ORF">ACFPET_11865</name>
</gene>
<keyword evidence="3" id="KW-1185">Reference proteome</keyword>
<feature type="transmembrane region" description="Helical" evidence="1">
    <location>
        <begin position="122"/>
        <end position="141"/>
    </location>
</feature>
<dbReference type="RefSeq" id="WP_380621214.1">
    <property type="nucleotide sequence ID" value="NZ_JBHSDK010000015.1"/>
</dbReference>
<evidence type="ECO:0000256" key="1">
    <source>
        <dbReference type="SAM" id="Phobius"/>
    </source>
</evidence>
<keyword evidence="1" id="KW-0472">Membrane</keyword>
<dbReference type="EMBL" id="JBHSDK010000015">
    <property type="protein sequence ID" value="MFC4335899.1"/>
    <property type="molecule type" value="Genomic_DNA"/>
</dbReference>
<keyword evidence="1" id="KW-1133">Transmembrane helix</keyword>